<dbReference type="Gene3D" id="3.10.20.90">
    <property type="entry name" value="Phosphatidylinositol 3-kinase Catalytic Subunit, Chain A, domain 1"/>
    <property type="match status" value="1"/>
</dbReference>
<evidence type="ECO:0000313" key="1">
    <source>
        <dbReference type="Proteomes" id="UP000095283"/>
    </source>
</evidence>
<organism evidence="1 2">
    <name type="scientific">Heterorhabditis bacteriophora</name>
    <name type="common">Entomopathogenic nematode worm</name>
    <dbReference type="NCBI Taxonomy" id="37862"/>
    <lineage>
        <taxon>Eukaryota</taxon>
        <taxon>Metazoa</taxon>
        <taxon>Ecdysozoa</taxon>
        <taxon>Nematoda</taxon>
        <taxon>Chromadorea</taxon>
        <taxon>Rhabditida</taxon>
        <taxon>Rhabditina</taxon>
        <taxon>Rhabditomorpha</taxon>
        <taxon>Strongyloidea</taxon>
        <taxon>Heterorhabditidae</taxon>
        <taxon>Heterorhabditis</taxon>
    </lineage>
</organism>
<name>A0A1I7WUY7_HETBA</name>
<dbReference type="Proteomes" id="UP000095283">
    <property type="component" value="Unplaced"/>
</dbReference>
<protein>
    <submittedName>
        <fullName evidence="2">Ubiquitin-fold modifier 1</fullName>
    </submittedName>
</protein>
<dbReference type="AlphaFoldDB" id="A0A1I7WUY7"/>
<keyword evidence="1" id="KW-1185">Reference proteome</keyword>
<dbReference type="WBParaSite" id="Hba_08950">
    <property type="protein sequence ID" value="Hba_08950"/>
    <property type="gene ID" value="Hba_08950"/>
</dbReference>
<proteinExistence type="predicted"/>
<reference evidence="2" key="1">
    <citation type="submission" date="2016-11" db="UniProtKB">
        <authorList>
            <consortium name="WormBaseParasite"/>
        </authorList>
    </citation>
    <scope>IDENTIFICATION</scope>
</reference>
<evidence type="ECO:0000313" key="2">
    <source>
        <dbReference type="WBParaSite" id="Hba_08950"/>
    </source>
</evidence>
<accession>A0A1I7WUY7</accession>
<sequence>MKKDTNGGNSGIKILEIVTEMFQNSKITFKITLTSDPKLPFKVSYIYIYL</sequence>